<evidence type="ECO:0000313" key="2">
    <source>
        <dbReference type="EMBL" id="SNS23488.1"/>
    </source>
</evidence>
<sequence length="54" mass="5492">MRDMGVRSRNDVVPAGRGDGDVIVRVPAGFQSGLTEGTAVPALTVPPSSPKVSS</sequence>
<evidence type="ECO:0000313" key="3">
    <source>
        <dbReference type="Proteomes" id="UP000198282"/>
    </source>
</evidence>
<dbReference type="EMBL" id="FZOD01000006">
    <property type="protein sequence ID" value="SNS23488.1"/>
    <property type="molecule type" value="Genomic_DNA"/>
</dbReference>
<accession>A0A239CUM2</accession>
<gene>
    <name evidence="2" type="ORF">SAMN05216276_100678</name>
</gene>
<feature type="region of interest" description="Disordered" evidence="1">
    <location>
        <begin position="1"/>
        <end position="20"/>
    </location>
</feature>
<organism evidence="2 3">
    <name type="scientific">Streptosporangium subroseum</name>
    <dbReference type="NCBI Taxonomy" id="106412"/>
    <lineage>
        <taxon>Bacteria</taxon>
        <taxon>Bacillati</taxon>
        <taxon>Actinomycetota</taxon>
        <taxon>Actinomycetes</taxon>
        <taxon>Streptosporangiales</taxon>
        <taxon>Streptosporangiaceae</taxon>
        <taxon>Streptosporangium</taxon>
    </lineage>
</organism>
<feature type="compositionally biased region" description="Basic and acidic residues" evidence="1">
    <location>
        <begin position="1"/>
        <end position="10"/>
    </location>
</feature>
<reference evidence="2 3" key="1">
    <citation type="submission" date="2017-06" db="EMBL/GenBank/DDBJ databases">
        <authorList>
            <person name="Kim H.J."/>
            <person name="Triplett B.A."/>
        </authorList>
    </citation>
    <scope>NUCLEOTIDE SEQUENCE [LARGE SCALE GENOMIC DNA]</scope>
    <source>
        <strain evidence="2 3">CGMCC 4.2132</strain>
    </source>
</reference>
<dbReference type="AlphaFoldDB" id="A0A239CUM2"/>
<protein>
    <submittedName>
        <fullName evidence="2">Uncharacterized protein</fullName>
    </submittedName>
</protein>
<evidence type="ECO:0000256" key="1">
    <source>
        <dbReference type="SAM" id="MobiDB-lite"/>
    </source>
</evidence>
<name>A0A239CUM2_9ACTN</name>
<keyword evidence="3" id="KW-1185">Reference proteome</keyword>
<feature type="region of interest" description="Disordered" evidence="1">
    <location>
        <begin position="35"/>
        <end position="54"/>
    </location>
</feature>
<dbReference type="Proteomes" id="UP000198282">
    <property type="component" value="Unassembled WGS sequence"/>
</dbReference>
<proteinExistence type="predicted"/>